<dbReference type="EMBL" id="MN072621">
    <property type="protein sequence ID" value="QEJ78972.1"/>
    <property type="molecule type" value="Genomic_DNA"/>
</dbReference>
<evidence type="ECO:0000256" key="11">
    <source>
        <dbReference type="ARBA" id="ARBA00034751"/>
    </source>
</evidence>
<evidence type="ECO:0000256" key="4">
    <source>
        <dbReference type="ARBA" id="ARBA00022844"/>
    </source>
</evidence>
<evidence type="ECO:0000256" key="15">
    <source>
        <dbReference type="SAM" id="Phobius"/>
    </source>
</evidence>
<name>A0A5C0PS78_9POXV</name>
<evidence type="ECO:0000256" key="2">
    <source>
        <dbReference type="ARBA" id="ARBA00004597"/>
    </source>
</evidence>
<dbReference type="Pfam" id="PF05966">
    <property type="entry name" value="Chordopox_A33R"/>
    <property type="match status" value="1"/>
</dbReference>
<dbReference type="CDD" id="cd00037">
    <property type="entry name" value="CLECT"/>
    <property type="match status" value="1"/>
</dbReference>
<accession>A0A5C0PS78</accession>
<dbReference type="SUPFAM" id="SSF56436">
    <property type="entry name" value="C-type lectin-like"/>
    <property type="match status" value="1"/>
</dbReference>
<evidence type="ECO:0000256" key="9">
    <source>
        <dbReference type="ARBA" id="ARBA00023157"/>
    </source>
</evidence>
<evidence type="ECO:0000313" key="17">
    <source>
        <dbReference type="Proteomes" id="UP000324875"/>
    </source>
</evidence>
<keyword evidence="8 15" id="KW-0472">Membrane</keyword>
<evidence type="ECO:0000256" key="10">
    <source>
        <dbReference type="ARBA" id="ARBA00023180"/>
    </source>
</evidence>
<evidence type="ECO:0000256" key="3">
    <source>
        <dbReference type="ARBA" id="ARBA00022692"/>
    </source>
</evidence>
<dbReference type="InterPro" id="IPR016187">
    <property type="entry name" value="CTDL_fold"/>
</dbReference>
<evidence type="ECO:0000256" key="7">
    <source>
        <dbReference type="ARBA" id="ARBA00022989"/>
    </source>
</evidence>
<evidence type="ECO:0000256" key="6">
    <source>
        <dbReference type="ARBA" id="ARBA00022968"/>
    </source>
</evidence>
<keyword evidence="3 15" id="KW-0812">Transmembrane</keyword>
<feature type="transmembrane region" description="Helical" evidence="15">
    <location>
        <begin position="45"/>
        <end position="71"/>
    </location>
</feature>
<dbReference type="GO" id="GO:0033644">
    <property type="term" value="C:host cell membrane"/>
    <property type="evidence" value="ECO:0007669"/>
    <property type="project" value="UniProtKB-SubCell"/>
</dbReference>
<gene>
    <name evidence="16" type="ORF">GPX-Vietnam_122</name>
</gene>
<keyword evidence="4" id="KW-0946">Virion</keyword>
<dbReference type="GO" id="GO:0055036">
    <property type="term" value="C:virion membrane"/>
    <property type="evidence" value="ECO:0007669"/>
    <property type="project" value="UniProtKB-SubCell"/>
</dbReference>
<comment type="subcellular location">
    <subcellularLocation>
        <location evidence="2">Host membrane</location>
        <topology evidence="2">Single-pass type II membrane protein</topology>
    </subcellularLocation>
    <subcellularLocation>
        <location evidence="1">Virion membrane</location>
        <topology evidence="1">Single-pass type II membrane protein</topology>
    </subcellularLocation>
</comment>
<keyword evidence="10" id="KW-0325">Glycoprotein</keyword>
<comment type="subunit">
    <text evidence="14">Homodimer, disulfide-linked. Interacts with protein OPG190. Interacts (via C-terminus) with protein OPG164. Interacts with OPG162.</text>
</comment>
<comment type="function">
    <text evidence="13">Forms a complex with OPG162 and OPG190 to coordinate the incorporation of OPG164 into wrapped enveloped virion (EV) membranes and, subsequently, the production of actin tails. Therefore plays an essential role in efficient cell-to-cell spread of viral particles.</text>
</comment>
<organism evidence="16 17">
    <name type="scientific">Goatpox virus</name>
    <dbReference type="NCBI Taxonomy" id="186805"/>
    <lineage>
        <taxon>Viruses</taxon>
        <taxon>Varidnaviria</taxon>
        <taxon>Bamfordvirae</taxon>
        <taxon>Nucleocytoviricota</taxon>
        <taxon>Pokkesviricetes</taxon>
        <taxon>Chitovirales</taxon>
        <taxon>Poxviridae</taxon>
        <taxon>Chordopoxvirinae</taxon>
        <taxon>Capripoxvirus</taxon>
        <taxon>Capripoxvirus goatpox</taxon>
    </lineage>
</organism>
<evidence type="ECO:0000313" key="16">
    <source>
        <dbReference type="EMBL" id="QEJ78972.1"/>
    </source>
</evidence>
<keyword evidence="6" id="KW-0735">Signal-anchor</keyword>
<keyword evidence="5" id="KW-1043">Host membrane</keyword>
<dbReference type="InterPro" id="IPR009238">
    <property type="entry name" value="Chordopox_A33R"/>
</dbReference>
<evidence type="ECO:0000256" key="13">
    <source>
        <dbReference type="ARBA" id="ARBA00046059"/>
    </source>
</evidence>
<evidence type="ECO:0000256" key="5">
    <source>
        <dbReference type="ARBA" id="ARBA00022870"/>
    </source>
</evidence>
<sequence>MLVDIQKSGTETDYDESNNFTEFAGSTIYGYGLKSKKNIKKKVKLINFCIKISIITSMVSLITITILLAFFNNNTCELNQFKEHKPYFLKNPNPTTYSDDDTESELNIYRSCKGIVYSGYCYTFNLEPKSFNDAYDDCEKKNSELPSNNLMNDWISDYLDGTWGEDGNVLFKEKNQELEAIDISDEMRSYYCVRSFFLKKK</sequence>
<proteinExistence type="inferred from homology"/>
<dbReference type="Proteomes" id="UP000324875">
    <property type="component" value="Segment"/>
</dbReference>
<reference evidence="16 17" key="1">
    <citation type="journal article" date="2019" name="Transbound. Emerg. Dis.">
        <title>Extended sequencing of vaccine and wild-type capripoxvirus isolates provides insights into genes modulating virulence and host range.</title>
        <authorList>
            <person name="Biswas S."/>
            <person name="Noyce R.S."/>
            <person name="Babiuk L.A."/>
            <person name="Lung O."/>
            <person name="Bulach D.M."/>
            <person name="Bowden T.R."/>
            <person name="Boyle D.B."/>
            <person name="Babiuk S."/>
            <person name="Evans D.H."/>
        </authorList>
    </citation>
    <scope>NUCLEOTIDE SEQUENCE [LARGE SCALE GENOMIC DNA]</scope>
    <source>
        <strain evidence="16">Vietnam</strain>
    </source>
</reference>
<dbReference type="InterPro" id="IPR016186">
    <property type="entry name" value="C-type_lectin-like/link_sf"/>
</dbReference>
<evidence type="ECO:0000256" key="14">
    <source>
        <dbReference type="ARBA" id="ARBA00046978"/>
    </source>
</evidence>
<dbReference type="Gene3D" id="3.10.100.10">
    <property type="entry name" value="Mannose-Binding Protein A, subunit A"/>
    <property type="match status" value="1"/>
</dbReference>
<evidence type="ECO:0000256" key="1">
    <source>
        <dbReference type="ARBA" id="ARBA00004208"/>
    </source>
</evidence>
<keyword evidence="7 15" id="KW-1133">Transmembrane helix</keyword>
<protein>
    <recommendedName>
        <fullName evidence="12">Protein OPG161</fullName>
    </recommendedName>
</protein>
<keyword evidence="9" id="KW-1015">Disulfide bond</keyword>
<evidence type="ECO:0000256" key="12">
    <source>
        <dbReference type="ARBA" id="ARBA00034879"/>
    </source>
</evidence>
<comment type="similarity">
    <text evidence="11">Belongs to the orthopoxvirus OPG161 family.</text>
</comment>
<evidence type="ECO:0000256" key="8">
    <source>
        <dbReference type="ARBA" id="ARBA00023136"/>
    </source>
</evidence>